<dbReference type="InterPro" id="IPR036822">
    <property type="entry name" value="CutC-like_dom_sf"/>
</dbReference>
<evidence type="ECO:0000256" key="2">
    <source>
        <dbReference type="HAMAP-Rule" id="MF_00795"/>
    </source>
</evidence>
<evidence type="ECO:0000256" key="1">
    <source>
        <dbReference type="ARBA" id="ARBA00007768"/>
    </source>
</evidence>
<comment type="similarity">
    <text evidence="1 2">Belongs to the CutC family.</text>
</comment>
<accession>A0ABS2CE79</accession>
<keyword evidence="2" id="KW-0963">Cytoplasm</keyword>
<proteinExistence type="inferred from homology"/>
<dbReference type="Proteomes" id="UP001195660">
    <property type="component" value="Unassembled WGS sequence"/>
</dbReference>
<sequence>MTQTQAITLEICAGSVTSCLAAQEGGAQRVEFCDNLLEGGTTPSYGQLAAARDRLWITLNVIIRPRGGDFLYSDVEFEVMERDVLACKKIGVDGIVIGLLTSDGHIDIPRTKRLVELARPMQVTFHRAFDVACNPEQALEDIIATGCNRLLSSGQAATALEGAALLKKLQAQAGDRLIVMPGAGVRGHNIAQLVAETGCREFHSSGRAPFPSGMTYRNPNVKMGAPGQDEYSIVETSADLVRELLANANADRIAD</sequence>
<dbReference type="SUPFAM" id="SSF110395">
    <property type="entry name" value="CutC-like"/>
    <property type="match status" value="1"/>
</dbReference>
<name>A0ABS2CE79_9NEIS</name>
<dbReference type="Pfam" id="PF03932">
    <property type="entry name" value="CutC"/>
    <property type="match status" value="1"/>
</dbReference>
<evidence type="ECO:0000313" key="3">
    <source>
        <dbReference type="EMBL" id="MBM5572441.1"/>
    </source>
</evidence>
<protein>
    <recommendedName>
        <fullName evidence="2">PF03932 family protein CutC</fullName>
    </recommendedName>
</protein>
<gene>
    <name evidence="2" type="primary">cutC</name>
    <name evidence="3" type="ORF">GM173_12765</name>
</gene>
<dbReference type="RefSeq" id="WP_203571773.1">
    <property type="nucleotide sequence ID" value="NZ_WOFE01000007.1"/>
</dbReference>
<dbReference type="InterPro" id="IPR005627">
    <property type="entry name" value="CutC-like"/>
</dbReference>
<comment type="caution">
    <text evidence="2">Once thought to be involved in copper homeostasis, experiments in E.coli have shown this is not the case.</text>
</comment>
<dbReference type="Gene3D" id="3.20.20.380">
    <property type="entry name" value="Copper homeostasis (CutC) domain"/>
    <property type="match status" value="1"/>
</dbReference>
<organism evidence="3 4">
    <name type="scientific">Deefgea chitinilytica</name>
    <dbReference type="NCBI Taxonomy" id="570276"/>
    <lineage>
        <taxon>Bacteria</taxon>
        <taxon>Pseudomonadati</taxon>
        <taxon>Pseudomonadota</taxon>
        <taxon>Betaproteobacteria</taxon>
        <taxon>Neisseriales</taxon>
        <taxon>Chitinibacteraceae</taxon>
        <taxon>Deefgea</taxon>
    </lineage>
</organism>
<dbReference type="HAMAP" id="MF_00795">
    <property type="entry name" value="CutC"/>
    <property type="match status" value="1"/>
</dbReference>
<comment type="caution">
    <text evidence="3">The sequence shown here is derived from an EMBL/GenBank/DDBJ whole genome shotgun (WGS) entry which is preliminary data.</text>
</comment>
<comment type="subcellular location">
    <subcellularLocation>
        <location evidence="2">Cytoplasm</location>
    </subcellularLocation>
</comment>
<keyword evidence="4" id="KW-1185">Reference proteome</keyword>
<dbReference type="PANTHER" id="PTHR12598:SF0">
    <property type="entry name" value="COPPER HOMEOSTASIS PROTEIN CUTC HOMOLOG"/>
    <property type="match status" value="1"/>
</dbReference>
<dbReference type="PANTHER" id="PTHR12598">
    <property type="entry name" value="COPPER HOMEOSTASIS PROTEIN CUTC"/>
    <property type="match status" value="1"/>
</dbReference>
<reference evidence="3 4" key="1">
    <citation type="submission" date="2019-11" db="EMBL/GenBank/DDBJ databases">
        <title>Novel Deefgea species.</title>
        <authorList>
            <person name="Han J.-H."/>
        </authorList>
    </citation>
    <scope>NUCLEOTIDE SEQUENCE [LARGE SCALE GENOMIC DNA]</scope>
    <source>
        <strain evidence="3 4">LMG 24817</strain>
    </source>
</reference>
<evidence type="ECO:0000313" key="4">
    <source>
        <dbReference type="Proteomes" id="UP001195660"/>
    </source>
</evidence>
<dbReference type="EMBL" id="WOFE01000007">
    <property type="protein sequence ID" value="MBM5572441.1"/>
    <property type="molecule type" value="Genomic_DNA"/>
</dbReference>